<reference evidence="2 3" key="1">
    <citation type="submission" date="2019-09" db="EMBL/GenBank/DDBJ databases">
        <title>Complete Genome Sequence of Lactobacillus nenjiangensis SH-Y15, isolated from sauerkraut.</title>
        <authorList>
            <person name="Yang H."/>
        </authorList>
    </citation>
    <scope>NUCLEOTIDE SEQUENCE [LARGE SCALE GENOMIC DNA]</scope>
    <source>
        <strain evidence="2 3">SH-Y15</strain>
    </source>
</reference>
<dbReference type="EMBL" id="CP043939">
    <property type="protein sequence ID" value="QER68036.1"/>
    <property type="molecule type" value="Genomic_DNA"/>
</dbReference>
<dbReference type="AlphaFoldDB" id="A0A5P1X2J3"/>
<gene>
    <name evidence="2" type="ORF">F0161_09375</name>
</gene>
<dbReference type="InterPro" id="IPR031165">
    <property type="entry name" value="GNAT_YJDJ"/>
</dbReference>
<sequence>MTYHYTSDRLILSDTNYPIIGEIYFPSIATDNSIAVLEHVFVHPDFDATEIGAQLIAEFVSYATQNHLTIKLLDPWAKTEFSKHPSYQKILVNE</sequence>
<name>A0A5P1X2J3_9LACO</name>
<evidence type="ECO:0000259" key="1">
    <source>
        <dbReference type="PROSITE" id="PS51729"/>
    </source>
</evidence>
<dbReference type="RefSeq" id="WP_150204401.1">
    <property type="nucleotide sequence ID" value="NZ_CAXYVY010000068.1"/>
</dbReference>
<dbReference type="Gene3D" id="3.40.630.30">
    <property type="match status" value="1"/>
</dbReference>
<dbReference type="OrthoDB" id="9793389at2"/>
<dbReference type="InterPro" id="IPR016181">
    <property type="entry name" value="Acyl_CoA_acyltransferase"/>
</dbReference>
<evidence type="ECO:0000313" key="3">
    <source>
        <dbReference type="Proteomes" id="UP000325295"/>
    </source>
</evidence>
<dbReference type="Proteomes" id="UP000325295">
    <property type="component" value="Chromosome"/>
</dbReference>
<protein>
    <submittedName>
        <fullName evidence="2">N-acetyltransferase</fullName>
    </submittedName>
</protein>
<dbReference type="GO" id="GO:0016740">
    <property type="term" value="F:transferase activity"/>
    <property type="evidence" value="ECO:0007669"/>
    <property type="project" value="UniProtKB-KW"/>
</dbReference>
<proteinExistence type="predicted"/>
<organism evidence="2 3">
    <name type="scientific">Paucilactobacillus nenjiangensis</name>
    <dbReference type="NCBI Taxonomy" id="1296540"/>
    <lineage>
        <taxon>Bacteria</taxon>
        <taxon>Bacillati</taxon>
        <taxon>Bacillota</taxon>
        <taxon>Bacilli</taxon>
        <taxon>Lactobacillales</taxon>
        <taxon>Lactobacillaceae</taxon>
        <taxon>Paucilactobacillus</taxon>
    </lineage>
</organism>
<feature type="domain" description="N-acetyltransferase" evidence="1">
    <location>
        <begin position="2"/>
        <end position="92"/>
    </location>
</feature>
<dbReference type="Pfam" id="PF14542">
    <property type="entry name" value="Acetyltransf_CG"/>
    <property type="match status" value="1"/>
</dbReference>
<evidence type="ECO:0000313" key="2">
    <source>
        <dbReference type="EMBL" id="QER68036.1"/>
    </source>
</evidence>
<keyword evidence="3" id="KW-1185">Reference proteome</keyword>
<accession>A0A5P1X2J3</accession>
<dbReference type="PROSITE" id="PS51729">
    <property type="entry name" value="GNAT_YJDJ"/>
    <property type="match status" value="1"/>
</dbReference>
<dbReference type="SUPFAM" id="SSF55729">
    <property type="entry name" value="Acyl-CoA N-acyltransferases (Nat)"/>
    <property type="match status" value="1"/>
</dbReference>
<keyword evidence="2" id="KW-0808">Transferase</keyword>
<dbReference type="KEGG" id="lnn:F0161_09375"/>